<dbReference type="OrthoDB" id="5653352at2"/>
<protein>
    <submittedName>
        <fullName evidence="2">Uncharacterized protein</fullName>
    </submittedName>
</protein>
<name>A0A377GNJ0_9GAMM</name>
<reference evidence="2 4" key="2">
    <citation type="submission" date="2018-06" db="EMBL/GenBank/DDBJ databases">
        <authorList>
            <consortium name="Pathogen Informatics"/>
            <person name="Doyle S."/>
        </authorList>
    </citation>
    <scope>NUCLEOTIDE SEQUENCE [LARGE SCALE GENOMIC DNA]</scope>
    <source>
        <strain evidence="2 4">NCTC11401</strain>
    </source>
</reference>
<dbReference type="STRING" id="464.Lgor_3101"/>
<evidence type="ECO:0000313" key="4">
    <source>
        <dbReference type="Proteomes" id="UP000254374"/>
    </source>
</evidence>
<dbReference type="Proteomes" id="UP000254374">
    <property type="component" value="Unassembled WGS sequence"/>
</dbReference>
<keyword evidence="3" id="KW-1185">Reference proteome</keyword>
<dbReference type="EMBL" id="FTNL01000031">
    <property type="protein sequence ID" value="SIR86001.1"/>
    <property type="molecule type" value="Genomic_DNA"/>
</dbReference>
<reference evidence="1 3" key="1">
    <citation type="submission" date="2017-01" db="EMBL/GenBank/DDBJ databases">
        <authorList>
            <person name="Varghese N."/>
            <person name="Submissions S."/>
        </authorList>
    </citation>
    <scope>NUCLEOTIDE SEQUENCE [LARGE SCALE GENOMIC DNA]</scope>
    <source>
        <strain evidence="1 3">ATCC 33342</strain>
    </source>
</reference>
<dbReference type="RefSeq" id="WP_058469418.1">
    <property type="nucleotide sequence ID" value="NZ_CAAAIX010000033.1"/>
</dbReference>
<accession>A0A377GNJ0</accession>
<organism evidence="2 4">
    <name type="scientific">Fluoribacter gormanii</name>
    <dbReference type="NCBI Taxonomy" id="464"/>
    <lineage>
        <taxon>Bacteria</taxon>
        <taxon>Pseudomonadati</taxon>
        <taxon>Pseudomonadota</taxon>
        <taxon>Gammaproteobacteria</taxon>
        <taxon>Legionellales</taxon>
        <taxon>Legionellaceae</taxon>
        <taxon>Fluoribacter</taxon>
    </lineage>
</organism>
<proteinExistence type="predicted"/>
<dbReference type="Proteomes" id="UP000186808">
    <property type="component" value="Unassembled WGS sequence"/>
</dbReference>
<evidence type="ECO:0000313" key="1">
    <source>
        <dbReference type="EMBL" id="SIR86001.1"/>
    </source>
</evidence>
<dbReference type="EMBL" id="UGGV01000001">
    <property type="protein sequence ID" value="STO26173.1"/>
    <property type="molecule type" value="Genomic_DNA"/>
</dbReference>
<evidence type="ECO:0000313" key="3">
    <source>
        <dbReference type="Proteomes" id="UP000186808"/>
    </source>
</evidence>
<gene>
    <name evidence="2" type="ORF">NCTC11401_03025</name>
    <name evidence="1" type="ORF">SAMN05421777_13111</name>
</gene>
<sequence length="297" mass="34001">MMENDTEHLIITYGNDLLIFADRLLHQSVNEPRIQGMINIVQQMACVQASLSDNSELDTVAAKKLLKKLQGKLYTLLTEKNGYTTWFTKIVDHYCDEDPELKQRLNDFVQHAIGPVVKLSEFVRGDKKSLAIEFPNQKMRDLFLHQSGINKENDLIVVTENRVYLPAFLSESQLLGVLFTTVKLKEHFIRLLNLDKTHFIVSDSTDCNLYFTDRRIHDTASKFHLAVLCPYFTEYYKIRYASYMIAQAYRDGNSFFSAAQLPIELAAEIASNVSSSDVISEDEKTQIAIANFRRPSA</sequence>
<dbReference type="AlphaFoldDB" id="A0A377GNJ0"/>
<evidence type="ECO:0000313" key="2">
    <source>
        <dbReference type="EMBL" id="STO26173.1"/>
    </source>
</evidence>